<protein>
    <submittedName>
        <fullName evidence="2">DNA alkylation repair protein</fullName>
    </submittedName>
</protein>
<dbReference type="InterPro" id="IPR014825">
    <property type="entry name" value="DNA_alkylation"/>
</dbReference>
<dbReference type="Gene3D" id="1.25.10.90">
    <property type="match status" value="1"/>
</dbReference>
<dbReference type="AlphaFoldDB" id="A0A9D9DZF6"/>
<gene>
    <name evidence="2" type="ORF">IAA97_02665</name>
</gene>
<dbReference type="Pfam" id="PF08713">
    <property type="entry name" value="DNA_alkylation"/>
    <property type="match status" value="1"/>
</dbReference>
<evidence type="ECO:0000313" key="2">
    <source>
        <dbReference type="EMBL" id="MBO8435867.1"/>
    </source>
</evidence>
<proteinExistence type="predicted"/>
<name>A0A9D9DZF6_9SPIO</name>
<dbReference type="InterPro" id="IPR016024">
    <property type="entry name" value="ARM-type_fold"/>
</dbReference>
<dbReference type="CDD" id="cd06561">
    <property type="entry name" value="AlkD_like"/>
    <property type="match status" value="1"/>
</dbReference>
<dbReference type="SUPFAM" id="SSF48371">
    <property type="entry name" value="ARM repeat"/>
    <property type="match status" value="1"/>
</dbReference>
<accession>A0A9D9DZF6</accession>
<feature type="region of interest" description="Disordered" evidence="1">
    <location>
        <begin position="187"/>
        <end position="209"/>
    </location>
</feature>
<reference evidence="2" key="1">
    <citation type="submission" date="2020-10" db="EMBL/GenBank/DDBJ databases">
        <authorList>
            <person name="Gilroy R."/>
        </authorList>
    </citation>
    <scope>NUCLEOTIDE SEQUENCE</scope>
    <source>
        <strain evidence="2">7293</strain>
    </source>
</reference>
<sequence length="209" mass="24818">MDTETLYRQYEERDYALFSAKLTKNHDLPYRGIRIPTLRKLAKGLDEFPFEIKYHEDVLLRGFWIASRKIPFKDKIALLESQFPLLSTWDEVDTLASSLKPKKEELDDFYNFFFPLLEDSRPMVRRLGIVTLMSTRKFFDDKREEMLDAIVKADSDEYYVSMAVAWALSFFYIDHSDTEKWITSVSPTTRKRTEQKIRDSRRTKDKPGT</sequence>
<reference evidence="2" key="2">
    <citation type="journal article" date="2021" name="PeerJ">
        <title>Extensive microbial diversity within the chicken gut microbiome revealed by metagenomics and culture.</title>
        <authorList>
            <person name="Gilroy R."/>
            <person name="Ravi A."/>
            <person name="Getino M."/>
            <person name="Pursley I."/>
            <person name="Horton D.L."/>
            <person name="Alikhan N.F."/>
            <person name="Baker D."/>
            <person name="Gharbi K."/>
            <person name="Hall N."/>
            <person name="Watson M."/>
            <person name="Adriaenssens E.M."/>
            <person name="Foster-Nyarko E."/>
            <person name="Jarju S."/>
            <person name="Secka A."/>
            <person name="Antonio M."/>
            <person name="Oren A."/>
            <person name="Chaudhuri R.R."/>
            <person name="La Ragione R."/>
            <person name="Hildebrand F."/>
            <person name="Pallen M.J."/>
        </authorList>
    </citation>
    <scope>NUCLEOTIDE SEQUENCE</scope>
    <source>
        <strain evidence="2">7293</strain>
    </source>
</reference>
<dbReference type="Proteomes" id="UP000823615">
    <property type="component" value="Unassembled WGS sequence"/>
</dbReference>
<dbReference type="EMBL" id="JADIMT010000037">
    <property type="protein sequence ID" value="MBO8435867.1"/>
    <property type="molecule type" value="Genomic_DNA"/>
</dbReference>
<comment type="caution">
    <text evidence="2">The sequence shown here is derived from an EMBL/GenBank/DDBJ whole genome shotgun (WGS) entry which is preliminary data.</text>
</comment>
<organism evidence="2 3">
    <name type="scientific">Candidatus Ornithospirochaeta stercoripullorum</name>
    <dbReference type="NCBI Taxonomy" id="2840899"/>
    <lineage>
        <taxon>Bacteria</taxon>
        <taxon>Pseudomonadati</taxon>
        <taxon>Spirochaetota</taxon>
        <taxon>Spirochaetia</taxon>
        <taxon>Spirochaetales</taxon>
        <taxon>Spirochaetaceae</taxon>
        <taxon>Spirochaetaceae incertae sedis</taxon>
        <taxon>Candidatus Ornithospirochaeta</taxon>
    </lineage>
</organism>
<feature type="compositionally biased region" description="Basic and acidic residues" evidence="1">
    <location>
        <begin position="191"/>
        <end position="209"/>
    </location>
</feature>
<evidence type="ECO:0000313" key="3">
    <source>
        <dbReference type="Proteomes" id="UP000823615"/>
    </source>
</evidence>
<evidence type="ECO:0000256" key="1">
    <source>
        <dbReference type="SAM" id="MobiDB-lite"/>
    </source>
</evidence>